<feature type="compositionally biased region" description="Polar residues" evidence="3">
    <location>
        <begin position="280"/>
        <end position="291"/>
    </location>
</feature>
<feature type="region of interest" description="Disordered" evidence="3">
    <location>
        <begin position="264"/>
        <end position="291"/>
    </location>
</feature>
<evidence type="ECO:0000256" key="2">
    <source>
        <dbReference type="PROSITE-ProRule" id="PRU00104"/>
    </source>
</evidence>
<dbReference type="SUPFAM" id="SSF56204">
    <property type="entry name" value="Hect, E3 ligase catalytic domain"/>
    <property type="match status" value="2"/>
</dbReference>
<evidence type="ECO:0000313" key="4">
    <source>
        <dbReference type="EMBL" id="CAB3980211.1"/>
    </source>
</evidence>
<name>A0A7D9HDP2_PARCT</name>
<sequence length="675" mass="75399">MAKTDTHNVFIHDYTKYFHTSRESFWTSRLVAIMDDKSNLQQLSKCLNDASNLINTMLDTDTQRHQPGIASAQPVPRAERPREAAVNVPSVRATINSAVDRARLMIGQSSSRGLCSRLNRRERLRATSSKPSTSTTTKKPRLEKKVFEFVLLSTEDCDGNDDKDTMLFSESMVAIRGFIEIPTTASEVDIRTELGKAIQLKFPMVSKNDFEFVRANRRRITKPVSCNEYNYNQVKLLAGQGCIYLKMKDGLECLFVEDAPGDGAFDFEKEENSQPKEESTQAITEGPSATASSIRVSSINTHQVLQQQSSILPTNTASLPSGSSPRNPVMIPPQYVDASSSIPPLNRKTTIFDVAADCVTYCKEHNIDDPVEILRYAQNCIVTGKPLNGYTGDEETLDGESNFILINRHDVLATALEEIGSIENPQLTLEVSFYGENAQDAGGPRREFFRLCLQQIMEKYFNNGLREHISEDYKTVGLIMALSILQNGNIPRFPEELLQEIFIRDVPQSKCVANLREGFNKLGLREIVKNLPILLHLFRPSSTTALTRRKLMHMLTPMFSEDGCNARSFENVAYAAFSTYTRKAAGGKRGNVTLEHILQFVSGTDQEPLLGFCTKPSIVFPSSTSSGAWSFIPTSNTCANVLHLPCPSNQIPLPTEEKLFEVYDMAFCNAYFGKH</sequence>
<dbReference type="EMBL" id="CACRXK020000269">
    <property type="protein sequence ID" value="CAB3980211.1"/>
    <property type="molecule type" value="Genomic_DNA"/>
</dbReference>
<evidence type="ECO:0000313" key="5">
    <source>
        <dbReference type="Proteomes" id="UP001152795"/>
    </source>
</evidence>
<dbReference type="Proteomes" id="UP001152795">
    <property type="component" value="Unassembled WGS sequence"/>
</dbReference>
<proteinExistence type="predicted"/>
<feature type="compositionally biased region" description="Basic and acidic residues" evidence="3">
    <location>
        <begin position="266"/>
        <end position="279"/>
    </location>
</feature>
<dbReference type="PROSITE" id="PS50237">
    <property type="entry name" value="HECT"/>
    <property type="match status" value="2"/>
</dbReference>
<dbReference type="Gene3D" id="3.90.1750.10">
    <property type="entry name" value="Hect, E3 ligase catalytic domains"/>
    <property type="match status" value="1"/>
</dbReference>
<protein>
    <submittedName>
        <fullName evidence="4">Leucine-rich repeat-containing DDB_G0290503 isoform X1</fullName>
    </submittedName>
</protein>
<feature type="region of interest" description="Disordered" evidence="3">
    <location>
        <begin position="117"/>
        <end position="139"/>
    </location>
</feature>
<dbReference type="AlphaFoldDB" id="A0A7D9HDP2"/>
<gene>
    <name evidence="4" type="ORF">PACLA_8A027120</name>
</gene>
<dbReference type="GO" id="GO:0004842">
    <property type="term" value="F:ubiquitin-protein transferase activity"/>
    <property type="evidence" value="ECO:0007669"/>
    <property type="project" value="InterPro"/>
</dbReference>
<reference evidence="4" key="1">
    <citation type="submission" date="2020-04" db="EMBL/GenBank/DDBJ databases">
        <authorList>
            <person name="Alioto T."/>
            <person name="Alioto T."/>
            <person name="Gomez Garrido J."/>
        </authorList>
    </citation>
    <scope>NUCLEOTIDE SEQUENCE</scope>
    <source>
        <strain evidence="4">A484AB</strain>
    </source>
</reference>
<comment type="caution">
    <text evidence="4">The sequence shown here is derived from an EMBL/GenBank/DDBJ whole genome shotgun (WGS) entry which is preliminary data.</text>
</comment>
<dbReference type="Gene3D" id="3.30.2410.10">
    <property type="entry name" value="Hect, E3 ligase catalytic domain"/>
    <property type="match status" value="1"/>
</dbReference>
<keyword evidence="5" id="KW-1185">Reference proteome</keyword>
<feature type="active site" description="Glycyl thioester intermediate" evidence="2">
    <location>
        <position position="638"/>
    </location>
</feature>
<dbReference type="OrthoDB" id="5986535at2759"/>
<evidence type="ECO:0000256" key="1">
    <source>
        <dbReference type="ARBA" id="ARBA00022786"/>
    </source>
</evidence>
<accession>A0A7D9HDP2</accession>
<organism evidence="4 5">
    <name type="scientific">Paramuricea clavata</name>
    <name type="common">Red gorgonian</name>
    <name type="synonym">Violescent sea-whip</name>
    <dbReference type="NCBI Taxonomy" id="317549"/>
    <lineage>
        <taxon>Eukaryota</taxon>
        <taxon>Metazoa</taxon>
        <taxon>Cnidaria</taxon>
        <taxon>Anthozoa</taxon>
        <taxon>Octocorallia</taxon>
        <taxon>Malacalcyonacea</taxon>
        <taxon>Plexauridae</taxon>
        <taxon>Paramuricea</taxon>
    </lineage>
</organism>
<evidence type="ECO:0000256" key="3">
    <source>
        <dbReference type="SAM" id="MobiDB-lite"/>
    </source>
</evidence>
<dbReference type="InterPro" id="IPR000569">
    <property type="entry name" value="HECT_dom"/>
</dbReference>
<dbReference type="InterPro" id="IPR035983">
    <property type="entry name" value="Hect_E3_ubiquitin_ligase"/>
</dbReference>
<comment type="caution">
    <text evidence="2">Lacks conserved residue(s) required for the propagation of feature annotation.</text>
</comment>
<keyword evidence="1 2" id="KW-0833">Ubl conjugation pathway</keyword>
<feature type="compositionally biased region" description="Low complexity" evidence="3">
    <location>
        <begin position="127"/>
        <end position="137"/>
    </location>
</feature>